<evidence type="ECO:0000313" key="4">
    <source>
        <dbReference type="Proteomes" id="UP001597108"/>
    </source>
</evidence>
<keyword evidence="4" id="KW-1185">Reference proteome</keyword>
<comment type="caution">
    <text evidence="3">The sequence shown here is derived from an EMBL/GenBank/DDBJ whole genome shotgun (WGS) entry which is preliminary data.</text>
</comment>
<feature type="compositionally biased region" description="Polar residues" evidence="1">
    <location>
        <begin position="412"/>
        <end position="423"/>
    </location>
</feature>
<feature type="region of interest" description="Disordered" evidence="1">
    <location>
        <begin position="763"/>
        <end position="819"/>
    </location>
</feature>
<dbReference type="Gene3D" id="3.30.750.140">
    <property type="match status" value="1"/>
</dbReference>
<feature type="region of interest" description="Disordered" evidence="1">
    <location>
        <begin position="357"/>
        <end position="434"/>
    </location>
</feature>
<feature type="compositionally biased region" description="Polar residues" evidence="1">
    <location>
        <begin position="772"/>
        <end position="784"/>
    </location>
</feature>
<protein>
    <submittedName>
        <fullName evidence="3">Flagellar hook-length control protein FliK</fullName>
    </submittedName>
</protein>
<feature type="domain" description="Flagellar hook-length control protein-like C-terminal" evidence="2">
    <location>
        <begin position="703"/>
        <end position="774"/>
    </location>
</feature>
<organism evidence="3 4">
    <name type="scientific">Tropicimonas aquimaris</name>
    <dbReference type="NCBI Taxonomy" id="914152"/>
    <lineage>
        <taxon>Bacteria</taxon>
        <taxon>Pseudomonadati</taxon>
        <taxon>Pseudomonadota</taxon>
        <taxon>Alphaproteobacteria</taxon>
        <taxon>Rhodobacterales</taxon>
        <taxon>Roseobacteraceae</taxon>
        <taxon>Tropicimonas</taxon>
    </lineage>
</organism>
<name>A0ABW3IQN8_9RHOB</name>
<feature type="region of interest" description="Disordered" evidence="1">
    <location>
        <begin position="1"/>
        <end position="26"/>
    </location>
</feature>
<dbReference type="Pfam" id="PF02120">
    <property type="entry name" value="Flg_hook"/>
    <property type="match status" value="1"/>
</dbReference>
<dbReference type="EMBL" id="JBHTJT010000010">
    <property type="protein sequence ID" value="MFD0980050.1"/>
    <property type="molecule type" value="Genomic_DNA"/>
</dbReference>
<dbReference type="RefSeq" id="WP_386074383.1">
    <property type="nucleotide sequence ID" value="NZ_JBHTJT010000010.1"/>
</dbReference>
<feature type="compositionally biased region" description="Polar residues" evidence="1">
    <location>
        <begin position="357"/>
        <end position="366"/>
    </location>
</feature>
<dbReference type="InterPro" id="IPR038610">
    <property type="entry name" value="FliK-like_C_sf"/>
</dbReference>
<sequence length="819" mass="85668">MQNVLHPSHVRLAGTPGKTLPSGETAVPGPAGQTFALHLHRLDVPTTEVHRAGQATDGTHATVVRTPTSEVNSAHVEQLSENPHDPVPQLAGATAPAGRQRDRVTSIVEGLGSLPGDTLHFGIAKVSTTSLARPLAATEADLESVSKGQSTGPVAEVSNAGVAQSDFRFLSSLRAQIILAPEIGSKDGVLNLSELVAEASTNAASFEAPGDDCVIPEQRSSRRWNHLETPEGLIASAVAPNQSNGRETMSETLGSDRPEMVEAVASQGLERLAMPLRTPGATREMDSPRNHIAEGNQQGATRRLDALGDSGPSIAVENASISSKNLMSDALTMKSAPPGFPPHASPLGIIADASASATVPTGSAQGEETGAPHSAQARPPVEASRTSEAGINAIAGPRVDQVNSSDMDDVQRSVSTNVSSGQFPSAAASRKNPELAQPGLTAVSPEVLTAGRLPAQPGVYTSLHEFGRQTDSPAKHILDALGSEGAALLSTDDVGDRLYSFTSIRRTSTLPGFSGDLDVSSLRADRASHDNLDALASNPQIAGRFNQPFEETALREQTIAVSRQPTFKTEPSMMERESVVAADMADTSATFRGVDKANRDPIDPATRPTTVATISWAAPALKAYQETEAPSLNNETATKAEAEAPWKDLIVRDLAPGVEGTGPRFAVQTTAAFNASSGSAASASIAGQSTAVQIAEASRGTSDGTLDIQLAPEELGRVKISFNSHETGLSVSIQAERPETVDLIRRHLNDLIRELRAQGLEPASVDVDSSRSENFQGSDSSMSGHSVPDGETVSQIDTPHATDHRGRRNQASDGLDLRL</sequence>
<evidence type="ECO:0000256" key="1">
    <source>
        <dbReference type="SAM" id="MobiDB-lite"/>
    </source>
</evidence>
<keyword evidence="3" id="KW-0282">Flagellum</keyword>
<dbReference type="InterPro" id="IPR021136">
    <property type="entry name" value="Flagellar_hook_control-like_C"/>
</dbReference>
<reference evidence="4" key="1">
    <citation type="journal article" date="2019" name="Int. J. Syst. Evol. Microbiol.">
        <title>The Global Catalogue of Microorganisms (GCM) 10K type strain sequencing project: providing services to taxonomists for standard genome sequencing and annotation.</title>
        <authorList>
            <consortium name="The Broad Institute Genomics Platform"/>
            <consortium name="The Broad Institute Genome Sequencing Center for Infectious Disease"/>
            <person name="Wu L."/>
            <person name="Ma J."/>
        </authorList>
    </citation>
    <scope>NUCLEOTIDE SEQUENCE [LARGE SCALE GENOMIC DNA]</scope>
    <source>
        <strain evidence="4">CCUG 60524</strain>
    </source>
</reference>
<feature type="region of interest" description="Disordered" evidence="1">
    <location>
        <begin position="68"/>
        <end position="101"/>
    </location>
</feature>
<accession>A0ABW3IQN8</accession>
<gene>
    <name evidence="3" type="ORF">ACFQ2S_10340</name>
</gene>
<evidence type="ECO:0000259" key="2">
    <source>
        <dbReference type="Pfam" id="PF02120"/>
    </source>
</evidence>
<keyword evidence="3" id="KW-0969">Cilium</keyword>
<proteinExistence type="predicted"/>
<dbReference type="Proteomes" id="UP001597108">
    <property type="component" value="Unassembled WGS sequence"/>
</dbReference>
<keyword evidence="3" id="KW-0966">Cell projection</keyword>
<evidence type="ECO:0000313" key="3">
    <source>
        <dbReference type="EMBL" id="MFD0980050.1"/>
    </source>
</evidence>
<dbReference type="CDD" id="cd17470">
    <property type="entry name" value="T3SS_Flik_C"/>
    <property type="match status" value="1"/>
</dbReference>